<protein>
    <submittedName>
        <fullName evidence="1">Uncharacterized protein</fullName>
    </submittedName>
</protein>
<organism evidence="1 2">
    <name type="scientific">Biomphalaria pfeifferi</name>
    <name type="common">Bloodfluke planorb</name>
    <name type="synonym">Freshwater snail</name>
    <dbReference type="NCBI Taxonomy" id="112525"/>
    <lineage>
        <taxon>Eukaryota</taxon>
        <taxon>Metazoa</taxon>
        <taxon>Spiralia</taxon>
        <taxon>Lophotrochozoa</taxon>
        <taxon>Mollusca</taxon>
        <taxon>Gastropoda</taxon>
        <taxon>Heterobranchia</taxon>
        <taxon>Euthyneura</taxon>
        <taxon>Panpulmonata</taxon>
        <taxon>Hygrophila</taxon>
        <taxon>Lymnaeoidea</taxon>
        <taxon>Planorbidae</taxon>
        <taxon>Biomphalaria</taxon>
    </lineage>
</organism>
<reference evidence="1" key="1">
    <citation type="journal article" date="2023" name="PLoS Negl. Trop. Dis.">
        <title>A genome sequence for Biomphalaria pfeifferi, the major vector snail for the human-infecting parasite Schistosoma mansoni.</title>
        <authorList>
            <person name="Bu L."/>
            <person name="Lu L."/>
            <person name="Laidemitt M.R."/>
            <person name="Zhang S.M."/>
            <person name="Mutuku M."/>
            <person name="Mkoji G."/>
            <person name="Steinauer M."/>
            <person name="Loker E.S."/>
        </authorList>
    </citation>
    <scope>NUCLEOTIDE SEQUENCE</scope>
    <source>
        <strain evidence="1">KasaAsao</strain>
    </source>
</reference>
<evidence type="ECO:0000313" key="1">
    <source>
        <dbReference type="EMBL" id="KAK0066268.1"/>
    </source>
</evidence>
<dbReference type="AlphaFoldDB" id="A0AAD8C4U0"/>
<keyword evidence="2" id="KW-1185">Reference proteome</keyword>
<dbReference type="EMBL" id="JASAOG010000011">
    <property type="protein sequence ID" value="KAK0066268.1"/>
    <property type="molecule type" value="Genomic_DNA"/>
</dbReference>
<gene>
    <name evidence="1" type="ORF">Bpfe_004389</name>
</gene>
<accession>A0AAD8C4U0</accession>
<feature type="non-terminal residue" evidence="1">
    <location>
        <position position="1"/>
    </location>
</feature>
<name>A0AAD8C4U0_BIOPF</name>
<sequence>VLVILSIWCVKSTTVNIKGEAGSGYRRNEGHFYKEANEQPVSHSYHLGEIFPFSQG</sequence>
<feature type="non-terminal residue" evidence="1">
    <location>
        <position position="56"/>
    </location>
</feature>
<dbReference type="Proteomes" id="UP001233172">
    <property type="component" value="Unassembled WGS sequence"/>
</dbReference>
<reference evidence="1" key="2">
    <citation type="submission" date="2023-04" db="EMBL/GenBank/DDBJ databases">
        <authorList>
            <person name="Bu L."/>
            <person name="Lu L."/>
            <person name="Laidemitt M.R."/>
            <person name="Zhang S.M."/>
            <person name="Mutuku M."/>
            <person name="Mkoji G."/>
            <person name="Steinauer M."/>
            <person name="Loker E.S."/>
        </authorList>
    </citation>
    <scope>NUCLEOTIDE SEQUENCE</scope>
    <source>
        <strain evidence="1">KasaAsao</strain>
        <tissue evidence="1">Whole Snail</tissue>
    </source>
</reference>
<proteinExistence type="predicted"/>
<comment type="caution">
    <text evidence="1">The sequence shown here is derived from an EMBL/GenBank/DDBJ whole genome shotgun (WGS) entry which is preliminary data.</text>
</comment>
<evidence type="ECO:0000313" key="2">
    <source>
        <dbReference type="Proteomes" id="UP001233172"/>
    </source>
</evidence>